<dbReference type="PANTHER" id="PTHR47074:SF11">
    <property type="entry name" value="REVERSE TRANSCRIPTASE-LIKE PROTEIN"/>
    <property type="match status" value="1"/>
</dbReference>
<reference evidence="3" key="1">
    <citation type="submission" date="2018-11" db="EMBL/GenBank/DDBJ databases">
        <authorList>
            <consortium name="Genoscope - CEA"/>
            <person name="William W."/>
        </authorList>
    </citation>
    <scope>NUCLEOTIDE SEQUENCE</scope>
</reference>
<dbReference type="Gramene" id="A06p19970.2_BraZ1">
    <property type="protein sequence ID" value="A06p19970.2_BraZ1.CDS"/>
    <property type="gene ID" value="A06g19970.2_BraZ1"/>
</dbReference>
<dbReference type="InterPro" id="IPR002156">
    <property type="entry name" value="RNaseH_domain"/>
</dbReference>
<dbReference type="EMBL" id="LR031569">
    <property type="protein sequence ID" value="VDC66442.1"/>
    <property type="molecule type" value="Genomic_DNA"/>
</dbReference>
<feature type="domain" description="RNase H type-1" evidence="1">
    <location>
        <begin position="67"/>
        <end position="169"/>
    </location>
</feature>
<organism evidence="3">
    <name type="scientific">Brassica campestris</name>
    <name type="common">Field mustard</name>
    <dbReference type="NCBI Taxonomy" id="3711"/>
    <lineage>
        <taxon>Eukaryota</taxon>
        <taxon>Viridiplantae</taxon>
        <taxon>Streptophyta</taxon>
        <taxon>Embryophyta</taxon>
        <taxon>Tracheophyta</taxon>
        <taxon>Spermatophyta</taxon>
        <taxon>Magnoliopsida</taxon>
        <taxon>eudicotyledons</taxon>
        <taxon>Gunneridae</taxon>
        <taxon>Pentapetalae</taxon>
        <taxon>rosids</taxon>
        <taxon>malvids</taxon>
        <taxon>Brassicales</taxon>
        <taxon>Brassicaceae</taxon>
        <taxon>Brassiceae</taxon>
        <taxon>Brassica</taxon>
    </lineage>
</organism>
<dbReference type="PANTHER" id="PTHR47074">
    <property type="entry name" value="BNAC02G40300D PROTEIN"/>
    <property type="match status" value="1"/>
</dbReference>
<dbReference type="InterPro" id="IPR036397">
    <property type="entry name" value="RNaseH_sf"/>
</dbReference>
<name>A0A3P5YFC3_BRACM</name>
<evidence type="ECO:0000313" key="2">
    <source>
        <dbReference type="EMBL" id="CAG7869757.1"/>
    </source>
</evidence>
<evidence type="ECO:0000313" key="3">
    <source>
        <dbReference type="EMBL" id="VDC66442.1"/>
    </source>
</evidence>
<dbReference type="InterPro" id="IPR052929">
    <property type="entry name" value="RNase_H-like_EbsB-rel"/>
</dbReference>
<dbReference type="GO" id="GO:0003676">
    <property type="term" value="F:nucleic acid binding"/>
    <property type="evidence" value="ECO:0007669"/>
    <property type="project" value="InterPro"/>
</dbReference>
<dbReference type="EMBL" id="LS974622">
    <property type="protein sequence ID" value="CAG7869757.1"/>
    <property type="molecule type" value="Genomic_DNA"/>
</dbReference>
<evidence type="ECO:0000259" key="1">
    <source>
        <dbReference type="Pfam" id="PF13456"/>
    </source>
</evidence>
<dbReference type="Gene3D" id="3.30.420.10">
    <property type="entry name" value="Ribonuclease H-like superfamily/Ribonuclease H"/>
    <property type="match status" value="1"/>
</dbReference>
<dbReference type="Pfam" id="PF13456">
    <property type="entry name" value="RVT_3"/>
    <property type="match status" value="1"/>
</dbReference>
<protein>
    <recommendedName>
        <fullName evidence="1">RNase H type-1 domain-containing protein</fullName>
    </recommendedName>
</protein>
<gene>
    <name evidence="3" type="ORF">BRAA06T24982Z</name>
    <name evidence="2" type="ORF">BRAPAZ1V2_A06P19970.2</name>
</gene>
<sequence length="213" mass="23867">QIWKARNAFCFENTRAEAEVIFNKAQEDTSSWFHAQSAQSGDLSCPRGAVVAVERWKPPPCNMEKCNVDASWDGDATISGASWITRDSKGQAVSHSRRSYSGVNSLLEAELLALFWAIESLKNLRMKKVILEISSKEVYELITNSIRLPRYWQVLNNIRALLYNACNYHFMVASEVATSVTRDLRLQSYVASGGPSWLSSLILLEAVTTGQDQ</sequence>
<feature type="non-terminal residue" evidence="3">
    <location>
        <position position="1"/>
    </location>
</feature>
<dbReference type="Proteomes" id="UP000694005">
    <property type="component" value="Chromosome A06"/>
</dbReference>
<dbReference type="SUPFAM" id="SSF53098">
    <property type="entry name" value="Ribonuclease H-like"/>
    <property type="match status" value="1"/>
</dbReference>
<dbReference type="InterPro" id="IPR012337">
    <property type="entry name" value="RNaseH-like_sf"/>
</dbReference>
<dbReference type="GO" id="GO:0004523">
    <property type="term" value="F:RNA-DNA hybrid ribonuclease activity"/>
    <property type="evidence" value="ECO:0007669"/>
    <property type="project" value="InterPro"/>
</dbReference>
<proteinExistence type="predicted"/>
<accession>A0A3P5YFC3</accession>
<dbReference type="AlphaFoldDB" id="A0A3P5YFC3"/>